<keyword evidence="2" id="KW-0479">Metal-binding</keyword>
<keyword evidence="5" id="KW-0408">Iron</keyword>
<proteinExistence type="predicted"/>
<evidence type="ECO:0000313" key="8">
    <source>
        <dbReference type="EMBL" id="CYU77979.1"/>
    </source>
</evidence>
<organism evidence="8 9">
    <name type="scientific">Streptococcus suis</name>
    <dbReference type="NCBI Taxonomy" id="1307"/>
    <lineage>
        <taxon>Bacteria</taxon>
        <taxon>Bacillati</taxon>
        <taxon>Bacillota</taxon>
        <taxon>Bacilli</taxon>
        <taxon>Lactobacillales</taxon>
        <taxon>Streptococcaceae</taxon>
        <taxon>Streptococcus</taxon>
    </lineage>
</organism>
<dbReference type="EMBL" id="FIHA01000012">
    <property type="protein sequence ID" value="CYU77979.1"/>
    <property type="molecule type" value="Genomic_DNA"/>
</dbReference>
<evidence type="ECO:0000259" key="7">
    <source>
        <dbReference type="PROSITE" id="PS51831"/>
    </source>
</evidence>
<reference evidence="8 9" key="1">
    <citation type="submission" date="2016-02" db="EMBL/GenBank/DDBJ databases">
        <authorList>
            <consortium name="Pathogen Informatics"/>
        </authorList>
    </citation>
    <scope>NUCLEOTIDE SEQUENCE [LARGE SCALE GENOMIC DNA]</scope>
    <source>
        <strain evidence="8 9">LSS52</strain>
    </source>
</reference>
<dbReference type="Pfam" id="PF01966">
    <property type="entry name" value="HD"/>
    <property type="match status" value="1"/>
</dbReference>
<dbReference type="PROSITE" id="PS51831">
    <property type="entry name" value="HD"/>
    <property type="match status" value="1"/>
</dbReference>
<comment type="catalytic activity">
    <reaction evidence="6">
        <text>P(1),P(4)-bis(5'-adenosyl) tetraphosphate + H2O = 2 ADP + 2 H(+)</text>
        <dbReference type="Rhea" id="RHEA:24252"/>
        <dbReference type="ChEBI" id="CHEBI:15377"/>
        <dbReference type="ChEBI" id="CHEBI:15378"/>
        <dbReference type="ChEBI" id="CHEBI:58141"/>
        <dbReference type="ChEBI" id="CHEBI:456216"/>
        <dbReference type="EC" id="3.6.1.41"/>
    </reaction>
</comment>
<dbReference type="Gene3D" id="1.10.3210.10">
    <property type="entry name" value="Hypothetical protein af1432"/>
    <property type="match status" value="1"/>
</dbReference>
<dbReference type="GO" id="GO:0046872">
    <property type="term" value="F:metal ion binding"/>
    <property type="evidence" value="ECO:0007669"/>
    <property type="project" value="UniProtKB-KW"/>
</dbReference>
<evidence type="ECO:0000256" key="5">
    <source>
        <dbReference type="ARBA" id="ARBA00023004"/>
    </source>
</evidence>
<dbReference type="InterPro" id="IPR003607">
    <property type="entry name" value="HD/PDEase_dom"/>
</dbReference>
<feature type="domain" description="HD" evidence="7">
    <location>
        <begin position="25"/>
        <end position="139"/>
    </location>
</feature>
<evidence type="ECO:0000256" key="2">
    <source>
        <dbReference type="ARBA" id="ARBA00022723"/>
    </source>
</evidence>
<dbReference type="InterPro" id="IPR006674">
    <property type="entry name" value="HD_domain"/>
</dbReference>
<keyword evidence="4 8" id="KW-0378">Hydrolase</keyword>
<dbReference type="RefSeq" id="WP_044776707.1">
    <property type="nucleotide sequence ID" value="NZ_CEDY01000043.1"/>
</dbReference>
<gene>
    <name evidence="8" type="ORF">ERS132414_00822</name>
</gene>
<evidence type="ECO:0000256" key="4">
    <source>
        <dbReference type="ARBA" id="ARBA00022801"/>
    </source>
</evidence>
<keyword evidence="3" id="KW-0547">Nucleotide-binding</keyword>
<dbReference type="InterPro" id="IPR051094">
    <property type="entry name" value="Diverse_Catalytic_Enzymes"/>
</dbReference>
<evidence type="ECO:0000256" key="6">
    <source>
        <dbReference type="ARBA" id="ARBA00049417"/>
    </source>
</evidence>
<dbReference type="GO" id="GO:0008803">
    <property type="term" value="F:bis(5'-nucleosyl)-tetraphosphatase (symmetrical) activity"/>
    <property type="evidence" value="ECO:0007669"/>
    <property type="project" value="UniProtKB-EC"/>
</dbReference>
<dbReference type="NCBIfam" id="TIGR00488">
    <property type="entry name" value="bis(5'-nucleosyl)-tetraphosphatase (symmetrical) YqeK"/>
    <property type="match status" value="1"/>
</dbReference>
<protein>
    <recommendedName>
        <fullName evidence="1">bis(5'-nucleosyl)-tetraphosphatase (symmetrical)</fullName>
        <ecNumber evidence="1">3.6.1.41</ecNumber>
    </recommendedName>
</protein>
<accession>A0A0Z8FCR2</accession>
<dbReference type="NCBIfam" id="TIGR00277">
    <property type="entry name" value="HDIG"/>
    <property type="match status" value="1"/>
</dbReference>
<dbReference type="SMART" id="SM00471">
    <property type="entry name" value="HDc"/>
    <property type="match status" value="1"/>
</dbReference>
<dbReference type="Proteomes" id="UP000072794">
    <property type="component" value="Unassembled WGS sequence"/>
</dbReference>
<dbReference type="CDD" id="cd00077">
    <property type="entry name" value="HDc"/>
    <property type="match status" value="1"/>
</dbReference>
<sequence>MIAADLTFDRQALLEKIRAAMKPARFQHVLGVEQAALALADQYGCDPKKASLAALLHDYAKEVEDQVFLDLIAKYDLDRDLLNWDNNIWHGVVGAYKIAEDFGLEDEEIFQAIQRHTIGAGQMTLLDKVLYVADYIEPNRDFPGVDEARRLAKCDLDQAVAYETAQTISYLAKKGIPIYPQTLETYNGYVSYLKEQG</sequence>
<evidence type="ECO:0000256" key="3">
    <source>
        <dbReference type="ARBA" id="ARBA00022741"/>
    </source>
</evidence>
<evidence type="ECO:0000256" key="1">
    <source>
        <dbReference type="ARBA" id="ARBA00012506"/>
    </source>
</evidence>
<dbReference type="PANTHER" id="PTHR35795:SF1">
    <property type="entry name" value="BIS(5'-NUCLEOSYL)-TETRAPHOSPHATASE, SYMMETRICAL"/>
    <property type="match status" value="1"/>
</dbReference>
<dbReference type="InterPro" id="IPR006675">
    <property type="entry name" value="HDIG_dom"/>
</dbReference>
<dbReference type="GO" id="GO:0000166">
    <property type="term" value="F:nucleotide binding"/>
    <property type="evidence" value="ECO:0007669"/>
    <property type="project" value="UniProtKB-KW"/>
</dbReference>
<dbReference type="SUPFAM" id="SSF109604">
    <property type="entry name" value="HD-domain/PDEase-like"/>
    <property type="match status" value="1"/>
</dbReference>
<evidence type="ECO:0000313" key="9">
    <source>
        <dbReference type="Proteomes" id="UP000072794"/>
    </source>
</evidence>
<dbReference type="InterPro" id="IPR005249">
    <property type="entry name" value="YqeK"/>
</dbReference>
<dbReference type="AlphaFoldDB" id="A0A0Z8FCR2"/>
<dbReference type="PANTHER" id="PTHR35795">
    <property type="entry name" value="SLR1885 PROTEIN"/>
    <property type="match status" value="1"/>
</dbReference>
<name>A0A0Z8FCR2_STRSU</name>
<dbReference type="EC" id="3.6.1.41" evidence="1"/>